<dbReference type="SUPFAM" id="SSF101386">
    <property type="entry name" value="all-alpha NTP pyrophosphatases"/>
    <property type="match status" value="1"/>
</dbReference>
<gene>
    <name evidence="1" type="ORF">ACZ11_12440</name>
</gene>
<dbReference type="RefSeq" id="WP_049666504.1">
    <property type="nucleotide sequence ID" value="NZ_LFXJ01000005.1"/>
</dbReference>
<keyword evidence="1" id="KW-0378">Hydrolase</keyword>
<dbReference type="GO" id="GO:0016787">
    <property type="term" value="F:hydrolase activity"/>
    <property type="evidence" value="ECO:0007669"/>
    <property type="project" value="UniProtKB-KW"/>
</dbReference>
<organism evidence="1 2">
    <name type="scientific">Lysinibacillus xylanilyticus</name>
    <dbReference type="NCBI Taxonomy" id="582475"/>
    <lineage>
        <taxon>Bacteria</taxon>
        <taxon>Bacillati</taxon>
        <taxon>Bacillota</taxon>
        <taxon>Bacilli</taxon>
        <taxon>Bacillales</taxon>
        <taxon>Bacillaceae</taxon>
        <taxon>Lysinibacillus</taxon>
    </lineage>
</organism>
<accession>A0A0K9FFA2</accession>
<dbReference type="Pfam" id="PF01503">
    <property type="entry name" value="PRA-PH"/>
    <property type="match status" value="1"/>
</dbReference>
<dbReference type="PATRIC" id="fig|582475.4.peg.2120"/>
<dbReference type="AlphaFoldDB" id="A0A0K9FFA2"/>
<dbReference type="OrthoDB" id="9813491at2"/>
<reference evidence="2" key="1">
    <citation type="submission" date="2015-07" db="EMBL/GenBank/DDBJ databases">
        <authorList>
            <consortium name="Consortium for Microbial Forensics and Genomics (microFORGE)"/>
            <person name="Knight B.M."/>
            <person name="Roberts D.P."/>
            <person name="Lin D."/>
            <person name="Hari K."/>
            <person name="Fletcher J."/>
            <person name="Melcher U."/>
            <person name="Blagden T."/>
            <person name="Winegar R.A."/>
        </authorList>
    </citation>
    <scope>NUCLEOTIDE SEQUENCE [LARGE SCALE GENOMIC DNA]</scope>
    <source>
        <strain evidence="2">DSM 23493</strain>
    </source>
</reference>
<comment type="caution">
    <text evidence="1">The sequence shown here is derived from an EMBL/GenBank/DDBJ whole genome shotgun (WGS) entry which is preliminary data.</text>
</comment>
<dbReference type="InterPro" id="IPR021130">
    <property type="entry name" value="PRib-ATP_PPHydrolase-like"/>
</dbReference>
<dbReference type="GeneID" id="96599041"/>
<dbReference type="EMBL" id="LFXJ01000005">
    <property type="protein sequence ID" value="KMY32883.1"/>
    <property type="molecule type" value="Genomic_DNA"/>
</dbReference>
<dbReference type="CDD" id="cd11532">
    <property type="entry name" value="NTP-PPase_COG4997"/>
    <property type="match status" value="1"/>
</dbReference>
<dbReference type="InterPro" id="IPR038735">
    <property type="entry name" value="MSMEG_1276-like_NTP-PPase_dom"/>
</dbReference>
<dbReference type="Proteomes" id="UP000037326">
    <property type="component" value="Unassembled WGS sequence"/>
</dbReference>
<proteinExistence type="predicted"/>
<sequence length="112" mass="12746">MPVYNKLVRDLIPQIIEAGGNTSSIRVLKQGEHIEEIKTKMQEEALEFLEAASPKEAIEELADILELVHTARQMYGVTYEQLEQIRTEKQMLRGGFSKGIYLIEVEAEAELI</sequence>
<protein>
    <submittedName>
        <fullName evidence="1">Phosphoribosyl-ATP pyrophosphohydrolase</fullName>
    </submittedName>
</protein>
<evidence type="ECO:0000313" key="1">
    <source>
        <dbReference type="EMBL" id="KMY32883.1"/>
    </source>
</evidence>
<evidence type="ECO:0000313" key="2">
    <source>
        <dbReference type="Proteomes" id="UP000037326"/>
    </source>
</evidence>
<name>A0A0K9FFA2_9BACI</name>